<gene>
    <name evidence="5" type="ORF">SAMN02745111_00580</name>
</gene>
<keyword evidence="2" id="KW-0378">Hydrolase</keyword>
<dbReference type="PANTHER" id="PTHR10963:SF55">
    <property type="entry name" value="GLYCOSIDE HYDROLASE FAMILY 16 PROTEIN"/>
    <property type="match status" value="1"/>
</dbReference>
<feature type="signal peptide" evidence="3">
    <location>
        <begin position="1"/>
        <end position="27"/>
    </location>
</feature>
<feature type="chain" id="PRO_5039648499" evidence="3">
    <location>
        <begin position="28"/>
        <end position="1147"/>
    </location>
</feature>
<dbReference type="InterPro" id="IPR050546">
    <property type="entry name" value="Glycosyl_Hydrlase_16"/>
</dbReference>
<dbReference type="InterPro" id="IPR008964">
    <property type="entry name" value="Invasin/intimin_cell_adhesion"/>
</dbReference>
<name>A0A1T4VA57_9FIRM</name>
<reference evidence="5 6" key="1">
    <citation type="submission" date="2017-02" db="EMBL/GenBank/DDBJ databases">
        <authorList>
            <person name="Peterson S.W."/>
        </authorList>
    </citation>
    <scope>NUCLEOTIDE SEQUENCE [LARGE SCALE GENOMIC DNA]</scope>
    <source>
        <strain evidence="5 6">ATCC 35992</strain>
    </source>
</reference>
<dbReference type="OrthoDB" id="9809583at2"/>
<dbReference type="SUPFAM" id="SSF49785">
    <property type="entry name" value="Galactose-binding domain-like"/>
    <property type="match status" value="4"/>
</dbReference>
<dbReference type="InterPro" id="IPR013320">
    <property type="entry name" value="ConA-like_dom_sf"/>
</dbReference>
<dbReference type="Pfam" id="PF00722">
    <property type="entry name" value="Glyco_hydro_16"/>
    <property type="match status" value="1"/>
</dbReference>
<organism evidence="5 6">
    <name type="scientific">Eubacterium uniforme</name>
    <dbReference type="NCBI Taxonomy" id="39495"/>
    <lineage>
        <taxon>Bacteria</taxon>
        <taxon>Bacillati</taxon>
        <taxon>Bacillota</taxon>
        <taxon>Clostridia</taxon>
        <taxon>Eubacteriales</taxon>
        <taxon>Eubacteriaceae</taxon>
        <taxon>Eubacterium</taxon>
    </lineage>
</organism>
<dbReference type="Pfam" id="PF02368">
    <property type="entry name" value="Big_2"/>
    <property type="match status" value="2"/>
</dbReference>
<sequence>MNLMKKNGKRFSALALSAAMILNMVPADNIYAAAKKSKAVVSVTVKNVKGKTLVLKKGKTFKLKVKVKTSGKVSKKVKFKSSAPKVVKVSKKGKIKALKNGKAKITITSVANKKKKVTLKIVVGTPVKKVVLDKTILSGKVGEKLKVQATVTPKKASVKKVKFSSSDKKIVTVDNKGNITLIGKGEAKVTATAMDGHGKKAEALVIVVENKSDDSKNNGKTDDKKSDESQLSYKGYELKWEDEFNGKELNRNDWNVELHEPGWVNSEWQEYVDSEENIYVKDGVLHLVPVKKTVGEGENAKTTYTSGRVNTQGKHDFKYGMFEATLKVPTGKGYLPAFWMMPTDENLYGQWPKCGEIDCMEVMGQDTSKLYGTLHYGEPHAEQQNTYVTAAGEKDFAEEFHKFSVEWEPDHITWYVDGVKYHEVTDWFTAAEGSDELTFPAPFDQDFYVILNLAIGGSWVGYPDDKTPFENNDFEIDNVKIYQKDAAYYAEKEANVTKPEKEVIIREPDEEGNYVVNGSFAKDINADTDFELHLEADTSKSTYDIKNNTIKIYPSAEGEVTYAVQLKQPHIPLYHGAEYTLTYDAYAANDRTMIVDIEGPDRNWKRYFNDTTVELTRNKKTYKHKFTMNDKFDANGCLEFNLGAQGSTAPVTISNVKLKITGGEIIDDSKIKEVRPDGNYVYNGKFEEGTGRLKYWEISDEESDAVSVTNVNNVRELKVVAPEGISEENPFIIKQSGLPLTEGKYRLSFDAYKENATEGDTSLEINLDGKSYGGELKSELSTYEYKFEYLEKDGGDGSNKDLYIVITAPGTYYIDNITVNEDAMIKNGSFNAEKSGFNEGFYGESNCAAVVDNQKEDHAYSIDIYDTGAEDWNIQLMQEGITLEKDKWYKFTLKAKSNLERDISVALDGCEDSNWACYNGDSNKIMHLDGQNEWQDYEVVFKMTGETDSTSRLSISMGAVNSTRITDLHRIFIDDISLVETEAVETEDVEAGVNFLVNPTFAGENPMDGWVDTIANWGSDGATAEATKSYDDGTITYDITNVGNEDWHVQLKQNDLSLKAGNTYEVSFKIKSSVDRVIKTGVMSAAYKWYGGSDVTCNANEEQTVTFTFTMDGDDPTAFFYVSMGKIADVDTPAGIIALSDFSIIKK</sequence>
<dbReference type="Gene3D" id="2.60.40.1080">
    <property type="match status" value="2"/>
</dbReference>
<dbReference type="Pfam" id="PF02018">
    <property type="entry name" value="CBM_4_9"/>
    <property type="match status" value="3"/>
</dbReference>
<accession>A0A1T4VA57</accession>
<dbReference type="SUPFAM" id="SSF49373">
    <property type="entry name" value="Invasin/intimin cell-adhesion fragments"/>
    <property type="match status" value="2"/>
</dbReference>
<dbReference type="SMART" id="SM00635">
    <property type="entry name" value="BID_2"/>
    <property type="match status" value="2"/>
</dbReference>
<dbReference type="RefSeq" id="WP_078765467.1">
    <property type="nucleotide sequence ID" value="NZ_FUXZ01000003.1"/>
</dbReference>
<dbReference type="Gene3D" id="2.60.120.260">
    <property type="entry name" value="Galactose-binding domain-like"/>
    <property type="match status" value="4"/>
</dbReference>
<protein>
    <submittedName>
        <fullName evidence="5">Ig-like domain (Group 2)</fullName>
    </submittedName>
</protein>
<evidence type="ECO:0000256" key="1">
    <source>
        <dbReference type="ARBA" id="ARBA00006865"/>
    </source>
</evidence>
<dbReference type="InterPro" id="IPR000757">
    <property type="entry name" value="Beta-glucanase-like"/>
</dbReference>
<dbReference type="AlphaFoldDB" id="A0A1T4VA57"/>
<keyword evidence="3" id="KW-0732">Signal</keyword>
<dbReference type="STRING" id="39495.SAMN02745111_00580"/>
<dbReference type="Proteomes" id="UP000190814">
    <property type="component" value="Unassembled WGS sequence"/>
</dbReference>
<dbReference type="GO" id="GO:0004553">
    <property type="term" value="F:hydrolase activity, hydrolyzing O-glycosyl compounds"/>
    <property type="evidence" value="ECO:0007669"/>
    <property type="project" value="InterPro"/>
</dbReference>
<dbReference type="InterPro" id="IPR003305">
    <property type="entry name" value="CenC_carb-bd"/>
</dbReference>
<dbReference type="PROSITE" id="PS51762">
    <property type="entry name" value="GH16_2"/>
    <property type="match status" value="1"/>
</dbReference>
<dbReference type="PANTHER" id="PTHR10963">
    <property type="entry name" value="GLYCOSYL HYDROLASE-RELATED"/>
    <property type="match status" value="1"/>
</dbReference>
<dbReference type="InterPro" id="IPR003343">
    <property type="entry name" value="Big_2"/>
</dbReference>
<evidence type="ECO:0000256" key="2">
    <source>
        <dbReference type="ARBA" id="ARBA00022801"/>
    </source>
</evidence>
<evidence type="ECO:0000313" key="5">
    <source>
        <dbReference type="EMBL" id="SKA61855.1"/>
    </source>
</evidence>
<feature type="domain" description="GH16" evidence="4">
    <location>
        <begin position="213"/>
        <end position="487"/>
    </location>
</feature>
<dbReference type="EMBL" id="FUXZ01000003">
    <property type="protein sequence ID" value="SKA61855.1"/>
    <property type="molecule type" value="Genomic_DNA"/>
</dbReference>
<evidence type="ECO:0000259" key="4">
    <source>
        <dbReference type="PROSITE" id="PS51762"/>
    </source>
</evidence>
<dbReference type="InterPro" id="IPR008979">
    <property type="entry name" value="Galactose-bd-like_sf"/>
</dbReference>
<evidence type="ECO:0000256" key="3">
    <source>
        <dbReference type="SAM" id="SignalP"/>
    </source>
</evidence>
<evidence type="ECO:0000313" key="6">
    <source>
        <dbReference type="Proteomes" id="UP000190814"/>
    </source>
</evidence>
<dbReference type="GO" id="GO:0005975">
    <property type="term" value="P:carbohydrate metabolic process"/>
    <property type="evidence" value="ECO:0007669"/>
    <property type="project" value="InterPro"/>
</dbReference>
<comment type="similarity">
    <text evidence="1">Belongs to the glycosyl hydrolase 16 family.</text>
</comment>
<dbReference type="SUPFAM" id="SSF49899">
    <property type="entry name" value="Concanavalin A-like lectins/glucanases"/>
    <property type="match status" value="1"/>
</dbReference>
<dbReference type="CDD" id="cd08023">
    <property type="entry name" value="GH16_laminarinase_like"/>
    <property type="match status" value="1"/>
</dbReference>
<keyword evidence="6" id="KW-1185">Reference proteome</keyword>
<dbReference type="Gene3D" id="2.60.120.200">
    <property type="match status" value="1"/>
</dbReference>
<proteinExistence type="inferred from homology"/>